<keyword evidence="3" id="KW-0121">Carboxypeptidase</keyword>
<dbReference type="InterPro" id="IPR000667">
    <property type="entry name" value="Peptidase_S13"/>
</dbReference>
<dbReference type="PANTHER" id="PTHR30023:SF0">
    <property type="entry name" value="PENICILLIN-SENSITIVE CARBOXYPEPTIDASE A"/>
    <property type="match status" value="1"/>
</dbReference>
<evidence type="ECO:0000256" key="2">
    <source>
        <dbReference type="ARBA" id="ARBA00022801"/>
    </source>
</evidence>
<dbReference type="PANTHER" id="PTHR30023">
    <property type="entry name" value="D-ALANYL-D-ALANINE CARBOXYPEPTIDASE"/>
    <property type="match status" value="1"/>
</dbReference>
<organism evidence="3 4">
    <name type="scientific">Brachybacterium paraconglomeratum</name>
    <dbReference type="NCBI Taxonomy" id="173362"/>
    <lineage>
        <taxon>Bacteria</taxon>
        <taxon>Bacillati</taxon>
        <taxon>Actinomycetota</taxon>
        <taxon>Actinomycetes</taxon>
        <taxon>Micrococcales</taxon>
        <taxon>Dermabacteraceae</taxon>
        <taxon>Brachybacterium</taxon>
    </lineage>
</organism>
<comment type="similarity">
    <text evidence="1">Belongs to the peptidase S13 family.</text>
</comment>
<evidence type="ECO:0000313" key="4">
    <source>
        <dbReference type="Proteomes" id="UP000775129"/>
    </source>
</evidence>
<keyword evidence="2" id="KW-0378">Hydrolase</keyword>
<dbReference type="GO" id="GO:0006508">
    <property type="term" value="P:proteolysis"/>
    <property type="evidence" value="ECO:0007669"/>
    <property type="project" value="InterPro"/>
</dbReference>
<dbReference type="AlphaFoldDB" id="A0A921KPS5"/>
<evidence type="ECO:0000313" key="3">
    <source>
        <dbReference type="EMBL" id="HJF49072.1"/>
    </source>
</evidence>
<name>A0A921KPS5_9MICO</name>
<comment type="caution">
    <text evidence="3">The sequence shown here is derived from an EMBL/GenBank/DDBJ whole genome shotgun (WGS) entry which is preliminary data.</text>
</comment>
<reference evidence="3" key="1">
    <citation type="journal article" date="2021" name="PeerJ">
        <title>Extensive microbial diversity within the chicken gut microbiome revealed by metagenomics and culture.</title>
        <authorList>
            <person name="Gilroy R."/>
            <person name="Ravi A."/>
            <person name="Getino M."/>
            <person name="Pursley I."/>
            <person name="Horton D.L."/>
            <person name="Alikhan N.F."/>
            <person name="Baker D."/>
            <person name="Gharbi K."/>
            <person name="Hall N."/>
            <person name="Watson M."/>
            <person name="Adriaenssens E.M."/>
            <person name="Foster-Nyarko E."/>
            <person name="Jarju S."/>
            <person name="Secka A."/>
            <person name="Antonio M."/>
            <person name="Oren A."/>
            <person name="Chaudhuri R.R."/>
            <person name="La Ragione R."/>
            <person name="Hildebrand F."/>
            <person name="Pallen M.J."/>
        </authorList>
    </citation>
    <scope>NUCLEOTIDE SEQUENCE</scope>
    <source>
        <strain evidence="3">1647</strain>
    </source>
</reference>
<protein>
    <submittedName>
        <fullName evidence="3">D-alanyl-D-alanine carboxypeptidase</fullName>
    </submittedName>
</protein>
<gene>
    <name evidence="3" type="ORF">K8W24_04630</name>
</gene>
<dbReference type="EMBL" id="DYWO01000143">
    <property type="protein sequence ID" value="HJF49072.1"/>
    <property type="molecule type" value="Genomic_DNA"/>
</dbReference>
<dbReference type="Gene3D" id="3.40.710.10">
    <property type="entry name" value="DD-peptidase/beta-lactamase superfamily"/>
    <property type="match status" value="2"/>
</dbReference>
<dbReference type="InterPro" id="IPR012338">
    <property type="entry name" value="Beta-lactam/transpept-like"/>
</dbReference>
<dbReference type="Proteomes" id="UP000775129">
    <property type="component" value="Unassembled WGS sequence"/>
</dbReference>
<dbReference type="GO" id="GO:0000270">
    <property type="term" value="P:peptidoglycan metabolic process"/>
    <property type="evidence" value="ECO:0007669"/>
    <property type="project" value="TreeGrafter"/>
</dbReference>
<dbReference type="PRINTS" id="PR00922">
    <property type="entry name" value="DADACBPTASE3"/>
</dbReference>
<accession>A0A921KPS5</accession>
<dbReference type="SUPFAM" id="SSF56601">
    <property type="entry name" value="beta-lactamase/transpeptidase-like"/>
    <property type="match status" value="1"/>
</dbReference>
<reference evidence="3" key="2">
    <citation type="submission" date="2021-09" db="EMBL/GenBank/DDBJ databases">
        <authorList>
            <person name="Gilroy R."/>
        </authorList>
    </citation>
    <scope>NUCLEOTIDE SEQUENCE</scope>
    <source>
        <strain evidence="3">1647</strain>
    </source>
</reference>
<proteinExistence type="inferred from homology"/>
<keyword evidence="3" id="KW-0645">Protease</keyword>
<dbReference type="Pfam" id="PF02113">
    <property type="entry name" value="Peptidase_S13"/>
    <property type="match status" value="2"/>
</dbReference>
<evidence type="ECO:0000256" key="1">
    <source>
        <dbReference type="ARBA" id="ARBA00006096"/>
    </source>
</evidence>
<dbReference type="GO" id="GO:0004185">
    <property type="term" value="F:serine-type carboxypeptidase activity"/>
    <property type="evidence" value="ECO:0007669"/>
    <property type="project" value="InterPro"/>
</dbReference>
<sequence length="469" mass="47606">MALRATERMWRTVAVVMCAALPVSFYVLGDLMDAFPGFLTVRSAEGDPGSGPRAVAEDWERVDPAEAVAPVGSSPSPVDPTDLQQRMAAKAELPVVGGGLAFSVVGAEDGQVLAERDSSSALVPASTLKLLTAAAVLRQYTGDEVLVTRATVQDGVVTLAGEGDMTLTEEDLRELAAQTAALAAEQGTSSVALALDDSYIVGGANPAWGDNGTAGGWVTPTASLALEEGWLDGEQYGPKSADPAGDAARRFAELLGEEGLEVTGGITAAAAPEGAPAAEISSDPLSEIVRHTLLISDNTTAELLAHLVALSRGEETTPAGAAAAVEAEIRELGAEMGLPEEDLAGLDLHDGSGLSRENRVPPALLAAVLAQVASGKVPALEQILYDVPVAALSGTLADRFGHGDDTAAAGQVRGKTGYLGGAATLAGVTVLPDGRTVGYSIVVHGFDGADADAARAAVDDVAAEMVQVD</sequence>